<comment type="caution">
    <text evidence="2">The sequence shown here is derived from an EMBL/GenBank/DDBJ whole genome shotgun (WGS) entry which is preliminary data.</text>
</comment>
<gene>
    <name evidence="2" type="ORF">KIP89_02090</name>
</gene>
<reference evidence="2" key="1">
    <citation type="submission" date="2021-05" db="EMBL/GenBank/DDBJ databases">
        <authorList>
            <person name="Sun Q."/>
            <person name="Inoue M."/>
        </authorList>
    </citation>
    <scope>NUCLEOTIDE SEQUENCE</scope>
    <source>
        <strain evidence="2">VKM B-3255</strain>
    </source>
</reference>
<proteinExistence type="predicted"/>
<dbReference type="Pfam" id="PF00583">
    <property type="entry name" value="Acetyltransf_1"/>
    <property type="match status" value="1"/>
</dbReference>
<dbReference type="CDD" id="cd04301">
    <property type="entry name" value="NAT_SF"/>
    <property type="match status" value="1"/>
</dbReference>
<dbReference type="EMBL" id="JAHCQH010000012">
    <property type="protein sequence ID" value="MBS9475890.1"/>
    <property type="molecule type" value="Genomic_DNA"/>
</dbReference>
<dbReference type="SUPFAM" id="SSF55729">
    <property type="entry name" value="Acyl-CoA N-acyltransferases (Nat)"/>
    <property type="match status" value="1"/>
</dbReference>
<dbReference type="PROSITE" id="PS51186">
    <property type="entry name" value="GNAT"/>
    <property type="match status" value="1"/>
</dbReference>
<name>A0ABS5R2K8_9HYPH</name>
<protein>
    <submittedName>
        <fullName evidence="2">GNAT family N-acetyltransferase</fullName>
    </submittedName>
</protein>
<keyword evidence="3" id="KW-1185">Reference proteome</keyword>
<evidence type="ECO:0000313" key="2">
    <source>
        <dbReference type="EMBL" id="MBS9475890.1"/>
    </source>
</evidence>
<accession>A0ABS5R2K8</accession>
<feature type="domain" description="N-acetyltransferase" evidence="1">
    <location>
        <begin position="35"/>
        <end position="210"/>
    </location>
</feature>
<dbReference type="Gene3D" id="3.40.630.30">
    <property type="match status" value="1"/>
</dbReference>
<organism evidence="2 3">
    <name type="scientific">Ancylobacter radicis</name>
    <dbReference type="NCBI Taxonomy" id="2836179"/>
    <lineage>
        <taxon>Bacteria</taxon>
        <taxon>Pseudomonadati</taxon>
        <taxon>Pseudomonadota</taxon>
        <taxon>Alphaproteobacteria</taxon>
        <taxon>Hyphomicrobiales</taxon>
        <taxon>Xanthobacteraceae</taxon>
        <taxon>Ancylobacter</taxon>
    </lineage>
</organism>
<sequence length="223" mass="24436">MPVTELTDPRSDATAVSAENGAVPGRFARAVELDGQVRKLLPAERHLLVEHLLRLDPLSRFMRFGGVVSDAAIVRHANRVISGDACALGYFVEGELRAVAELHPMPRVKGKPSSAEAAFSVERPWQGKGIGSALMRQLVLLAQNRDIEELQVVFLPNNGRMKHLAVNHAADFSVDDEEVVGRVRAPHPTFFSRLREFVGDVAAVWSAAFDLQERSLPPSMRGS</sequence>
<dbReference type="InterPro" id="IPR000182">
    <property type="entry name" value="GNAT_dom"/>
</dbReference>
<evidence type="ECO:0000259" key="1">
    <source>
        <dbReference type="PROSITE" id="PS51186"/>
    </source>
</evidence>
<dbReference type="Proteomes" id="UP001166585">
    <property type="component" value="Unassembled WGS sequence"/>
</dbReference>
<evidence type="ECO:0000313" key="3">
    <source>
        <dbReference type="Proteomes" id="UP001166585"/>
    </source>
</evidence>
<dbReference type="InterPro" id="IPR016181">
    <property type="entry name" value="Acyl_CoA_acyltransferase"/>
</dbReference>